<dbReference type="Proteomes" id="UP000198412">
    <property type="component" value="Unassembled WGS sequence"/>
</dbReference>
<name>A0A238XC80_9FLAO</name>
<dbReference type="InterPro" id="IPR019734">
    <property type="entry name" value="TPR_rpt"/>
</dbReference>
<evidence type="ECO:0000259" key="4">
    <source>
        <dbReference type="Pfam" id="PF12770"/>
    </source>
</evidence>
<organism evidence="5 6">
    <name type="scientific">Lutibacter flavus</name>
    <dbReference type="NCBI Taxonomy" id="691689"/>
    <lineage>
        <taxon>Bacteria</taxon>
        <taxon>Pseudomonadati</taxon>
        <taxon>Bacteroidota</taxon>
        <taxon>Flavobacteriia</taxon>
        <taxon>Flavobacteriales</taxon>
        <taxon>Flavobacteriaceae</taxon>
        <taxon>Lutibacter</taxon>
    </lineage>
</organism>
<dbReference type="OrthoDB" id="9771112at2"/>
<dbReference type="InterPro" id="IPR024983">
    <property type="entry name" value="CHAT_dom"/>
</dbReference>
<keyword evidence="3" id="KW-0732">Signal</keyword>
<reference evidence="6" key="1">
    <citation type="submission" date="2017-06" db="EMBL/GenBank/DDBJ databases">
        <authorList>
            <person name="Varghese N."/>
            <person name="Submissions S."/>
        </authorList>
    </citation>
    <scope>NUCLEOTIDE SEQUENCE [LARGE SCALE GENOMIC DNA]</scope>
    <source>
        <strain evidence="6">DSM 27993</strain>
    </source>
</reference>
<feature type="repeat" description="TPR" evidence="1">
    <location>
        <begin position="164"/>
        <end position="197"/>
    </location>
</feature>
<dbReference type="Pfam" id="PF12770">
    <property type="entry name" value="CHAT"/>
    <property type="match status" value="1"/>
</dbReference>
<dbReference type="InterPro" id="IPR011990">
    <property type="entry name" value="TPR-like_helical_dom_sf"/>
</dbReference>
<dbReference type="PANTHER" id="PTHR10098">
    <property type="entry name" value="RAPSYN-RELATED"/>
    <property type="match status" value="1"/>
</dbReference>
<feature type="transmembrane region" description="Helical" evidence="2">
    <location>
        <begin position="869"/>
        <end position="888"/>
    </location>
</feature>
<dbReference type="PROSITE" id="PS50005">
    <property type="entry name" value="TPR"/>
    <property type="match status" value="1"/>
</dbReference>
<feature type="chain" id="PRO_5012172802" evidence="3">
    <location>
        <begin position="20"/>
        <end position="891"/>
    </location>
</feature>
<feature type="signal peptide" evidence="3">
    <location>
        <begin position="1"/>
        <end position="19"/>
    </location>
</feature>
<keyword evidence="2" id="KW-1133">Transmembrane helix</keyword>
<evidence type="ECO:0000256" key="2">
    <source>
        <dbReference type="SAM" id="Phobius"/>
    </source>
</evidence>
<keyword evidence="1" id="KW-0802">TPR repeat</keyword>
<keyword evidence="2" id="KW-0812">Transmembrane</keyword>
<dbReference type="SUPFAM" id="SSF48452">
    <property type="entry name" value="TPR-like"/>
    <property type="match status" value="2"/>
</dbReference>
<protein>
    <submittedName>
        <fullName evidence="5">CHAT domain-containing protein</fullName>
    </submittedName>
</protein>
<sequence length="891" mass="103157">MFKKWTVVLIICCNFYVSAQQSNAVFKSNIETHKQQNNYAEFIYVHLDEFGKNPSVENLNIFTNLELKLWRKPENDNENIALLYFYINYAYQLKQFGFLNNSINYYEKGYSIYESKKIKYDIIEFCLKPLSNNYTRLGDSNRAEDILKITIEKAQEENRLDQIISGYTNLAVVFRTKGEVSIANRYLNSALELDKENKFKSKIYSDLAINFLLMEDFKKSEENALLSNKLNKQKELSISVRNSKTLGNCFIHKNELERALLEFEKSLNAAKVVFGKNDREVAKIYNQIAEVYRLQNENEMALAFSQNSLVTLLPNYNPKDIYENPLSTFLYAENTLKEVFDSRAQILTQINKFKEAIENYELSFLVETELRNAYLSQNSKLLQQQENRNRSESCIELCQILFEQTGALSWVEKAFQFAEQTKSLVLLENKELTLAKSAIKNDSLFIKEKELVFNKAQLNKSITLEQLKNENADIVLLSQLTKKREAVFNKLQLLKQEINNKYPNLKLENKFITVKNIKEKLLKKEEVLIEYFDGVNNIYMFSISKEKSIHIETINKTIELQEQISNFLNLFAKERGAEIQNNVTNYVSLGYELYKKIGPEELSKTTIIIPDGIFSFLPFDALIAEKTESTNFQKLPYLINKTNISYGYSASILLSNSNAIAQKENKFIGFFPVFKNNNRNLSELNYTEKEARSIEDEIEGEFLLFEKAKKNAFEKIKDEYNIIHLSTHATAGDNYIPAAIEFYDETLYLPEVYGYNLNSDLLILSACETGIGALKRGEGVMSLARGFSYAGVKNLIVSLWKVNDKSTENLIAGFYKKFKKSGNKSSALRHSKLAYLQNESISSVKKSPYYWASFIYIGDTDLKEKSNYYLSWFMLFGFIIIIAGYFIYKKS</sequence>
<evidence type="ECO:0000256" key="1">
    <source>
        <dbReference type="PROSITE-ProRule" id="PRU00339"/>
    </source>
</evidence>
<keyword evidence="6" id="KW-1185">Reference proteome</keyword>
<keyword evidence="2" id="KW-0472">Membrane</keyword>
<gene>
    <name evidence="5" type="ORF">SAMN04488111_1782</name>
</gene>
<dbReference type="AlphaFoldDB" id="A0A238XC80"/>
<proteinExistence type="predicted"/>
<dbReference type="Gene3D" id="1.25.40.10">
    <property type="entry name" value="Tetratricopeptide repeat domain"/>
    <property type="match status" value="2"/>
</dbReference>
<feature type="domain" description="CHAT" evidence="4">
    <location>
        <begin position="604"/>
        <end position="859"/>
    </location>
</feature>
<evidence type="ECO:0000313" key="6">
    <source>
        <dbReference type="Proteomes" id="UP000198412"/>
    </source>
</evidence>
<evidence type="ECO:0000256" key="3">
    <source>
        <dbReference type="SAM" id="SignalP"/>
    </source>
</evidence>
<accession>A0A238XC80</accession>
<dbReference type="EMBL" id="FZNX01000002">
    <property type="protein sequence ID" value="SNR56310.1"/>
    <property type="molecule type" value="Genomic_DNA"/>
</dbReference>
<dbReference type="RefSeq" id="WP_089378075.1">
    <property type="nucleotide sequence ID" value="NZ_FZNX01000002.1"/>
</dbReference>
<evidence type="ECO:0000313" key="5">
    <source>
        <dbReference type="EMBL" id="SNR56310.1"/>
    </source>
</evidence>